<evidence type="ECO:0000256" key="4">
    <source>
        <dbReference type="ARBA" id="ARBA00022722"/>
    </source>
</evidence>
<keyword evidence="9" id="KW-0325">Glycoprotein</keyword>
<dbReference type="GO" id="GO:0046872">
    <property type="term" value="F:metal ion binding"/>
    <property type="evidence" value="ECO:0007669"/>
    <property type="project" value="UniProtKB-KW"/>
</dbReference>
<evidence type="ECO:0000256" key="8">
    <source>
        <dbReference type="ARBA" id="ARBA00023157"/>
    </source>
</evidence>
<dbReference type="Pfam" id="PF02265">
    <property type="entry name" value="S1-P1_nuclease"/>
    <property type="match status" value="1"/>
</dbReference>
<evidence type="ECO:0000313" key="11">
    <source>
        <dbReference type="Proteomes" id="UP001417504"/>
    </source>
</evidence>
<sequence>MEQRGSRHDLPDFSNELVKNLLPDYVKGNLSALCPWPDHLRFRHAWTRSLRFITTPDDACTFDYTRDWTAIKRGVWFVLSTISLLSSCSTGKAHSIVIIVDPMHVGFASNKGFVAIKLRWFRHKSNLHHVWDREIILTAAKKYYGNEMIPFREDIQTNNDDGNGKCMLHLCELGLGPQKTITT</sequence>
<accession>A0AAP0KIZ1</accession>
<keyword evidence="6" id="KW-0255">Endonuclease</keyword>
<dbReference type="Gene3D" id="1.10.575.10">
    <property type="entry name" value="P1 Nuclease"/>
    <property type="match status" value="1"/>
</dbReference>
<evidence type="ECO:0000256" key="5">
    <source>
        <dbReference type="ARBA" id="ARBA00022723"/>
    </source>
</evidence>
<dbReference type="AlphaFoldDB" id="A0AAP0KIZ1"/>
<dbReference type="GO" id="GO:0003676">
    <property type="term" value="F:nucleic acid binding"/>
    <property type="evidence" value="ECO:0007669"/>
    <property type="project" value="InterPro"/>
</dbReference>
<dbReference type="PANTHER" id="PTHR33146">
    <property type="entry name" value="ENDONUCLEASE 4"/>
    <property type="match status" value="1"/>
</dbReference>
<evidence type="ECO:0000313" key="10">
    <source>
        <dbReference type="EMBL" id="KAK9152613.1"/>
    </source>
</evidence>
<dbReference type="InterPro" id="IPR008947">
    <property type="entry name" value="PLipase_C/P1_nuclease_dom_sf"/>
</dbReference>
<dbReference type="GO" id="GO:0006308">
    <property type="term" value="P:DNA catabolic process"/>
    <property type="evidence" value="ECO:0007669"/>
    <property type="project" value="InterPro"/>
</dbReference>
<organism evidence="10 11">
    <name type="scientific">Stephania japonica</name>
    <dbReference type="NCBI Taxonomy" id="461633"/>
    <lineage>
        <taxon>Eukaryota</taxon>
        <taxon>Viridiplantae</taxon>
        <taxon>Streptophyta</taxon>
        <taxon>Embryophyta</taxon>
        <taxon>Tracheophyta</taxon>
        <taxon>Spermatophyta</taxon>
        <taxon>Magnoliopsida</taxon>
        <taxon>Ranunculales</taxon>
        <taxon>Menispermaceae</taxon>
        <taxon>Menispermoideae</taxon>
        <taxon>Cissampelideae</taxon>
        <taxon>Stephania</taxon>
    </lineage>
</organism>
<keyword evidence="11" id="KW-1185">Reference proteome</keyword>
<dbReference type="GO" id="GO:0004521">
    <property type="term" value="F:RNA endonuclease activity"/>
    <property type="evidence" value="ECO:0007669"/>
    <property type="project" value="UniProtKB-ARBA"/>
</dbReference>
<evidence type="ECO:0000256" key="7">
    <source>
        <dbReference type="ARBA" id="ARBA00022801"/>
    </source>
</evidence>
<evidence type="ECO:0000256" key="1">
    <source>
        <dbReference type="ARBA" id="ARBA00000245"/>
    </source>
</evidence>
<dbReference type="Proteomes" id="UP001417504">
    <property type="component" value="Unassembled WGS sequence"/>
</dbReference>
<dbReference type="EMBL" id="JBBNAE010000001">
    <property type="protein sequence ID" value="KAK9152613.1"/>
    <property type="molecule type" value="Genomic_DNA"/>
</dbReference>
<protein>
    <recommendedName>
        <fullName evidence="3">Aspergillus nuclease S1</fullName>
        <ecNumber evidence="3">3.1.30.1</ecNumber>
    </recommendedName>
</protein>
<dbReference type="EC" id="3.1.30.1" evidence="3"/>
<keyword evidence="7" id="KW-0378">Hydrolase</keyword>
<evidence type="ECO:0000256" key="2">
    <source>
        <dbReference type="ARBA" id="ARBA00009547"/>
    </source>
</evidence>
<dbReference type="InterPro" id="IPR003154">
    <property type="entry name" value="S1/P1nuclease"/>
</dbReference>
<gene>
    <name evidence="10" type="ORF">Sjap_000093</name>
</gene>
<evidence type="ECO:0000256" key="3">
    <source>
        <dbReference type="ARBA" id="ARBA00012562"/>
    </source>
</evidence>
<keyword evidence="4" id="KW-0540">Nuclease</keyword>
<comment type="caution">
    <text evidence="10">The sequence shown here is derived from an EMBL/GenBank/DDBJ whole genome shotgun (WGS) entry which is preliminary data.</text>
</comment>
<evidence type="ECO:0000256" key="9">
    <source>
        <dbReference type="ARBA" id="ARBA00023180"/>
    </source>
</evidence>
<dbReference type="PANTHER" id="PTHR33146:SF14">
    <property type="entry name" value="ENDONUCLEASE 1"/>
    <property type="match status" value="1"/>
</dbReference>
<name>A0AAP0KIZ1_9MAGN</name>
<keyword evidence="8" id="KW-1015">Disulfide bond</keyword>
<comment type="catalytic activity">
    <reaction evidence="1">
        <text>Endonucleolytic cleavage to 5'-phosphomononucleotide and 5'-phosphooligonucleotide end-products.</text>
        <dbReference type="EC" id="3.1.30.1"/>
    </reaction>
</comment>
<dbReference type="SUPFAM" id="SSF48537">
    <property type="entry name" value="Phospholipase C/P1 nuclease"/>
    <property type="match status" value="1"/>
</dbReference>
<proteinExistence type="inferred from homology"/>
<comment type="similarity">
    <text evidence="2">Belongs to the nuclease type I family.</text>
</comment>
<keyword evidence="5" id="KW-0479">Metal-binding</keyword>
<evidence type="ECO:0000256" key="6">
    <source>
        <dbReference type="ARBA" id="ARBA00022759"/>
    </source>
</evidence>
<dbReference type="GO" id="GO:0000014">
    <property type="term" value="F:single-stranded DNA endodeoxyribonuclease activity"/>
    <property type="evidence" value="ECO:0007669"/>
    <property type="project" value="UniProtKB-ARBA"/>
</dbReference>
<reference evidence="10 11" key="1">
    <citation type="submission" date="2024-01" db="EMBL/GenBank/DDBJ databases">
        <title>Genome assemblies of Stephania.</title>
        <authorList>
            <person name="Yang L."/>
        </authorList>
    </citation>
    <scope>NUCLEOTIDE SEQUENCE [LARGE SCALE GENOMIC DNA]</scope>
    <source>
        <strain evidence="10">QJT</strain>
        <tissue evidence="10">Leaf</tissue>
    </source>
</reference>